<evidence type="ECO:0000313" key="9">
    <source>
        <dbReference type="EMBL" id="NYD74623.1"/>
    </source>
</evidence>
<dbReference type="CDD" id="cd00146">
    <property type="entry name" value="PKD"/>
    <property type="match status" value="3"/>
</dbReference>
<organism evidence="9 10">
    <name type="scientific">Leifsonia soli</name>
    <dbReference type="NCBI Taxonomy" id="582665"/>
    <lineage>
        <taxon>Bacteria</taxon>
        <taxon>Bacillati</taxon>
        <taxon>Actinomycetota</taxon>
        <taxon>Actinomycetes</taxon>
        <taxon>Micrococcales</taxon>
        <taxon>Microbacteriaceae</taxon>
        <taxon>Leifsonia</taxon>
    </lineage>
</organism>
<dbReference type="InterPro" id="IPR000601">
    <property type="entry name" value="PKD_dom"/>
</dbReference>
<evidence type="ECO:0000256" key="7">
    <source>
        <dbReference type="ARBA" id="ARBA00023157"/>
    </source>
</evidence>
<name>A0A852T171_9MICO</name>
<dbReference type="GO" id="GO:0005261">
    <property type="term" value="F:monoatomic cation channel activity"/>
    <property type="evidence" value="ECO:0007669"/>
    <property type="project" value="TreeGrafter"/>
</dbReference>
<dbReference type="SUPFAM" id="SSF49299">
    <property type="entry name" value="PKD domain"/>
    <property type="match status" value="4"/>
</dbReference>
<dbReference type="PROSITE" id="PS50093">
    <property type="entry name" value="PKD"/>
    <property type="match status" value="4"/>
</dbReference>
<dbReference type="SUPFAM" id="SSF50998">
    <property type="entry name" value="Quinoprotein alcohol dehydrogenase-like"/>
    <property type="match status" value="1"/>
</dbReference>
<evidence type="ECO:0000256" key="4">
    <source>
        <dbReference type="ARBA" id="ARBA00022737"/>
    </source>
</evidence>
<dbReference type="GO" id="GO:0005975">
    <property type="term" value="P:carbohydrate metabolic process"/>
    <property type="evidence" value="ECO:0007669"/>
    <property type="project" value="UniProtKB-ARBA"/>
</dbReference>
<evidence type="ECO:0000256" key="1">
    <source>
        <dbReference type="ARBA" id="ARBA00004141"/>
    </source>
</evidence>
<proteinExistence type="predicted"/>
<dbReference type="Pfam" id="PF18911">
    <property type="entry name" value="PKD_4"/>
    <property type="match status" value="4"/>
</dbReference>
<dbReference type="InterPro" id="IPR001791">
    <property type="entry name" value="Laminin_G"/>
</dbReference>
<dbReference type="SMART" id="SM00560">
    <property type="entry name" value="LamGL"/>
    <property type="match status" value="2"/>
</dbReference>
<comment type="subcellular location">
    <subcellularLocation>
        <location evidence="1">Membrane</location>
        <topology evidence="1">Multi-pass membrane protein</topology>
    </subcellularLocation>
</comment>
<evidence type="ECO:0000313" key="10">
    <source>
        <dbReference type="Proteomes" id="UP000589620"/>
    </source>
</evidence>
<dbReference type="GO" id="GO:0006816">
    <property type="term" value="P:calcium ion transport"/>
    <property type="evidence" value="ECO:0007669"/>
    <property type="project" value="TreeGrafter"/>
</dbReference>
<feature type="domain" description="PKD" evidence="8">
    <location>
        <begin position="1023"/>
        <end position="1111"/>
    </location>
</feature>
<keyword evidence="3" id="KW-0732">Signal</keyword>
<dbReference type="InterPro" id="IPR022409">
    <property type="entry name" value="PKD/Chitinase_dom"/>
</dbReference>
<dbReference type="InterPro" id="IPR011047">
    <property type="entry name" value="Quinoprotein_ADH-like_sf"/>
</dbReference>
<keyword evidence="7" id="KW-1015">Disulfide bond</keyword>
<keyword evidence="4" id="KW-0677">Repeat</keyword>
<protein>
    <submittedName>
        <fullName evidence="9">PKD repeat protein</fullName>
    </submittedName>
</protein>
<dbReference type="PANTHER" id="PTHR46730:SF4">
    <property type="entry name" value="POLYCYSTIC KIDNEY DISEASE PROTEIN 1-LIKE 1"/>
    <property type="match status" value="1"/>
</dbReference>
<keyword evidence="10" id="KW-1185">Reference proteome</keyword>
<dbReference type="Pfam" id="PF13385">
    <property type="entry name" value="Laminin_G_3"/>
    <property type="match status" value="2"/>
</dbReference>
<keyword evidence="2" id="KW-0812">Transmembrane</keyword>
<dbReference type="RefSeq" id="WP_179456535.1">
    <property type="nucleotide sequence ID" value="NZ_BAAAPX010000001.1"/>
</dbReference>
<dbReference type="EMBL" id="JACCBJ010000001">
    <property type="protein sequence ID" value="NYD74623.1"/>
    <property type="molecule type" value="Genomic_DNA"/>
</dbReference>
<dbReference type="CDD" id="cd00110">
    <property type="entry name" value="LamG"/>
    <property type="match status" value="1"/>
</dbReference>
<dbReference type="InterPro" id="IPR035986">
    <property type="entry name" value="PKD_dom_sf"/>
</dbReference>
<comment type="caution">
    <text evidence="9">The sequence shown here is derived from an EMBL/GenBank/DDBJ whole genome shotgun (WGS) entry which is preliminary data.</text>
</comment>
<dbReference type="GO" id="GO:0005886">
    <property type="term" value="C:plasma membrane"/>
    <property type="evidence" value="ECO:0007669"/>
    <property type="project" value="TreeGrafter"/>
</dbReference>
<feature type="domain" description="PKD" evidence="8">
    <location>
        <begin position="1109"/>
        <end position="1197"/>
    </location>
</feature>
<dbReference type="Gene3D" id="2.60.40.10">
    <property type="entry name" value="Immunoglobulins"/>
    <property type="match status" value="4"/>
</dbReference>
<evidence type="ECO:0000256" key="3">
    <source>
        <dbReference type="ARBA" id="ARBA00022729"/>
    </source>
</evidence>
<gene>
    <name evidence="9" type="ORF">BJ963_002142</name>
</gene>
<dbReference type="Gene3D" id="2.60.120.200">
    <property type="match status" value="2"/>
</dbReference>
<dbReference type="SMART" id="SM00089">
    <property type="entry name" value="PKD"/>
    <property type="match status" value="4"/>
</dbReference>
<sequence>MSTTHRPRSRSLGILTAVLTAIGLVFGGLAIAQPAAADTAPPDPTNPATPVTVSDDVLPAPQINGVVWAQTVVGNTVYVAGKFTTARPAGSPAGTNEVARNNILAYDITTGALLPFAPNLNAQALGITASPDGSRIYVVGDFTSIDGKGYYRLAAFSTATNTIISSFRPIMESQTRAVAASNTVVYTGGDASTINGVARAYVGAVSAADGSTLNWQANADAPVDALTLTKDGSKLIVGGRFQNIGGVANYGLAAVDASTAAILPFAANQTVRNAGTQASITALYATSDRIYGSGYVFGQGGNLEGSFSADPDTGSINWVEDCHGDTYSIYPQGDNGPLYVAGHPHYCGNIGGFPQTSPQWTFYNSIAFSKAATGTITADPYGYYNWAGTPSPSLLDWFPKWTVGTFTGQSQATWSVSGNSKYVVYGGEFPTVNGIAQQGLARFAVPSAAPNKVGPQGIPLTPTAASFNAGQVRVSFAATYDMDNGYLTYKVYRDAGTTPVYQTTVRSNFYTRPLIGFTDTGLTPGSHPIYHVRVYDPFGNTTSRDTNAVTVAATSSGGPYADAVTQAGASAYWPMDEAGGTTALDHIGYTDLTETGVTQGAAGPISGVTAATFDGSTGFAVTPTAIAGPDTFTVSAWFRTTSTRGGKIIGFGNANTGTSGSYDRHVYMDNSGRIIYGVYTGATQTLSSGTGYNDGQWHQVTASLGANGMRLYLDGRPAGARTDVTAGQAYTGYWRIGGDSLSGWPNQPASNFFGGDIGQVSLFPTVLDKTTVTNQYIASGRPSPLTPAPADAYGQAVYNASPDIFWRLEETSGSTAAGSDPYGTTGAYSGTATTKNQTGVLPGTTDKAVKFNTNNSGSTGGLVTSNTQISNPTTYTEEIWFKTSTTKGGKLIGFGDAKTGLSSNYDRHVYMQNDGRIVFGTWTGQANTITSPTPLNNNQWHQAVASQGADGMKLYVDGQLVGTNPQTGAQAYNGYWRIGGDNTWGSAGPYFNGTLDEAAVYGSVLSDQDVANHYSLATTGTLPNQTPVASFTQSTSVLTVNVDASASSDPDGTIASYAWDFGDGSTGTGATASHTYNGTGVYAVTLTVTDNQGATNATTQNVGVTAPPPNQPPVAAFTSNATFLDASFDASGSSDPDGTIASYAWDFGDGATGTGATATHSYAAAGTFTVKLTVTDDKGTPTSVLHDITVQAPPPNQPPAAAFTSSVTNLSAAFDGSGSTDADGTIASYAWDFGDGATGTGATTTHAYAAAGTFTVTLTVTDDKGATDQVQHQVTTTVPPNQLPTASFTATVSNLQVAVNGSASADPDGTIASYAWAYGDGATGSGASDGHTYAAAGTYTITLTVTDNRGGTATATKTVTATAPAPNAIAQDGFERTTANGWGTADIGGAWTLSGGATSFNTANGVGQQVAGAGLTKTATLNSVTSTRSDVTVTISADKAATGGGIYYSAIGRMVGSADYEGRVWVKSGGAVQLQLLQGSTTLQAANISGLTALAGDQLKVRVQVFGTSPTTIRAKVWSATGTEPANWMLSATDTTAALQVAGTTGLRTYISGTASDIPVTTRFDNFAVVPVP</sequence>
<dbReference type="InterPro" id="IPR013320">
    <property type="entry name" value="ConA-like_dom_sf"/>
</dbReference>
<keyword evidence="5" id="KW-1133">Transmembrane helix</keyword>
<feature type="domain" description="PKD" evidence="8">
    <location>
        <begin position="1280"/>
        <end position="1368"/>
    </location>
</feature>
<keyword evidence="6" id="KW-0472">Membrane</keyword>
<dbReference type="PANTHER" id="PTHR46730">
    <property type="entry name" value="POLYCYSTIN-1"/>
    <property type="match status" value="1"/>
</dbReference>
<evidence type="ECO:0000256" key="6">
    <source>
        <dbReference type="ARBA" id="ARBA00023136"/>
    </source>
</evidence>
<dbReference type="InterPro" id="IPR006558">
    <property type="entry name" value="LamG-like"/>
</dbReference>
<evidence type="ECO:0000256" key="5">
    <source>
        <dbReference type="ARBA" id="ARBA00022989"/>
    </source>
</evidence>
<dbReference type="InterPro" id="IPR013783">
    <property type="entry name" value="Ig-like_fold"/>
</dbReference>
<dbReference type="Proteomes" id="UP000589620">
    <property type="component" value="Unassembled WGS sequence"/>
</dbReference>
<feature type="domain" description="PKD" evidence="8">
    <location>
        <begin position="1195"/>
        <end position="1283"/>
    </location>
</feature>
<dbReference type="SMART" id="SM00282">
    <property type="entry name" value="LamG"/>
    <property type="match status" value="2"/>
</dbReference>
<accession>A0A852T171</accession>
<evidence type="ECO:0000256" key="2">
    <source>
        <dbReference type="ARBA" id="ARBA00022692"/>
    </source>
</evidence>
<evidence type="ECO:0000259" key="8">
    <source>
        <dbReference type="PROSITE" id="PS50093"/>
    </source>
</evidence>
<reference evidence="9 10" key="1">
    <citation type="submission" date="2020-07" db="EMBL/GenBank/DDBJ databases">
        <title>Sequencing the genomes of 1000 actinobacteria strains.</title>
        <authorList>
            <person name="Klenk H.-P."/>
        </authorList>
    </citation>
    <scope>NUCLEOTIDE SEQUENCE [LARGE SCALE GENOMIC DNA]</scope>
    <source>
        <strain evidence="9 10">DSM 23871</strain>
    </source>
</reference>
<dbReference type="SUPFAM" id="SSF49899">
    <property type="entry name" value="Concanavalin A-like lectins/glucanases"/>
    <property type="match status" value="2"/>
</dbReference>